<name>A0A443HW69_BYSSP</name>
<dbReference type="OrthoDB" id="2098326at2759"/>
<dbReference type="PROSITE" id="PS50404">
    <property type="entry name" value="GST_NTER"/>
    <property type="match status" value="1"/>
</dbReference>
<dbReference type="EC" id="2.5.1.18" evidence="2"/>
<dbReference type="Pfam" id="PF13409">
    <property type="entry name" value="GST_N_2"/>
    <property type="match status" value="1"/>
</dbReference>
<dbReference type="InterPro" id="IPR004045">
    <property type="entry name" value="Glutathione_S-Trfase_N"/>
</dbReference>
<dbReference type="InterPro" id="IPR040079">
    <property type="entry name" value="Glutathione_S-Trfase"/>
</dbReference>
<dbReference type="PANTHER" id="PTHR44051:SF9">
    <property type="entry name" value="GLUTATHIONE S-TRANSFERASE 1"/>
    <property type="match status" value="1"/>
</dbReference>
<dbReference type="InterPro" id="IPR010987">
    <property type="entry name" value="Glutathione-S-Trfase_C-like"/>
</dbReference>
<dbReference type="CDD" id="cd03189">
    <property type="entry name" value="GST_C_GTT1_like"/>
    <property type="match status" value="1"/>
</dbReference>
<evidence type="ECO:0000313" key="7">
    <source>
        <dbReference type="EMBL" id="RWQ96000.1"/>
    </source>
</evidence>
<gene>
    <name evidence="7" type="ORF">C8Q69DRAFT_506207</name>
</gene>
<evidence type="ECO:0000259" key="6">
    <source>
        <dbReference type="PROSITE" id="PS50405"/>
    </source>
</evidence>
<feature type="domain" description="GST N-terminal" evidence="5">
    <location>
        <begin position="8"/>
        <end position="95"/>
    </location>
</feature>
<feature type="domain" description="GST C-terminal" evidence="6">
    <location>
        <begin position="112"/>
        <end position="253"/>
    </location>
</feature>
<comment type="similarity">
    <text evidence="1">Belongs to the GST superfamily.</text>
</comment>
<dbReference type="SUPFAM" id="SSF52833">
    <property type="entry name" value="Thioredoxin-like"/>
    <property type="match status" value="1"/>
</dbReference>
<dbReference type="CDD" id="cd03046">
    <property type="entry name" value="GST_N_GTT1_like"/>
    <property type="match status" value="1"/>
</dbReference>
<dbReference type="Gene3D" id="1.20.1050.10">
    <property type="match status" value="1"/>
</dbReference>
<accession>A0A443HW69</accession>
<dbReference type="RefSeq" id="XP_028485645.1">
    <property type="nucleotide sequence ID" value="XM_028632777.1"/>
</dbReference>
<dbReference type="PROSITE" id="PS50405">
    <property type="entry name" value="GST_CTER"/>
    <property type="match status" value="1"/>
</dbReference>
<dbReference type="SUPFAM" id="SSF47616">
    <property type="entry name" value="GST C-terminal domain-like"/>
    <property type="match status" value="1"/>
</dbReference>
<dbReference type="STRING" id="264951.A0A443HW69"/>
<evidence type="ECO:0000313" key="8">
    <source>
        <dbReference type="Proteomes" id="UP000283841"/>
    </source>
</evidence>
<sequence length="257" mass="28727">MAAANNKGATITLYWLEQSRSQRIVWLLEELNLSYNLKTFKRGSDMLAPPELKSVHPLGKSPVISIEAPATSKPLVIAESGSIVEYLCEHFGGERLIPKRYAQGKEGQIGGESESWLRYRFYMHYAEGSLMPFLVIALLVNKIRNAPVPFFIRPIPAFVAGQIESQFLTRNLQTHFSFLEDQIRTSPDGGKFLCGQELTAADIMMSFPLIAAAGRDIFDKGEYPELTAYINRLQDTEGYKKAAAKIEEVEGTFKASL</sequence>
<dbReference type="Pfam" id="PF14497">
    <property type="entry name" value="GST_C_3"/>
    <property type="match status" value="1"/>
</dbReference>
<comment type="catalytic activity">
    <reaction evidence="4">
        <text>RX + glutathione = an S-substituted glutathione + a halide anion + H(+)</text>
        <dbReference type="Rhea" id="RHEA:16437"/>
        <dbReference type="ChEBI" id="CHEBI:15378"/>
        <dbReference type="ChEBI" id="CHEBI:16042"/>
        <dbReference type="ChEBI" id="CHEBI:17792"/>
        <dbReference type="ChEBI" id="CHEBI:57925"/>
        <dbReference type="ChEBI" id="CHEBI:90779"/>
        <dbReference type="EC" id="2.5.1.18"/>
    </reaction>
</comment>
<comment type="caution">
    <text evidence="7">The sequence shown here is derived from an EMBL/GenBank/DDBJ whole genome shotgun (WGS) entry which is preliminary data.</text>
</comment>
<keyword evidence="8" id="KW-1185">Reference proteome</keyword>
<evidence type="ECO:0000259" key="5">
    <source>
        <dbReference type="PROSITE" id="PS50404"/>
    </source>
</evidence>
<proteinExistence type="inferred from homology"/>
<dbReference type="AlphaFoldDB" id="A0A443HW69"/>
<dbReference type="Gene3D" id="3.40.30.10">
    <property type="entry name" value="Glutaredoxin"/>
    <property type="match status" value="1"/>
</dbReference>
<dbReference type="GO" id="GO:0005737">
    <property type="term" value="C:cytoplasm"/>
    <property type="evidence" value="ECO:0007669"/>
    <property type="project" value="UniProtKB-ARBA"/>
</dbReference>
<dbReference type="VEuPathDB" id="FungiDB:C8Q69DRAFT_506207"/>
<evidence type="ECO:0000256" key="2">
    <source>
        <dbReference type="ARBA" id="ARBA00012452"/>
    </source>
</evidence>
<evidence type="ECO:0000256" key="1">
    <source>
        <dbReference type="ARBA" id="ARBA00007409"/>
    </source>
</evidence>
<dbReference type="GO" id="GO:0004364">
    <property type="term" value="F:glutathione transferase activity"/>
    <property type="evidence" value="ECO:0007669"/>
    <property type="project" value="UniProtKB-EC"/>
</dbReference>
<dbReference type="SFLD" id="SFLDG00358">
    <property type="entry name" value="Main_(cytGST)"/>
    <property type="match status" value="1"/>
</dbReference>
<protein>
    <recommendedName>
        <fullName evidence="2">glutathione transferase</fullName>
        <ecNumber evidence="2">2.5.1.18</ecNumber>
    </recommendedName>
</protein>
<dbReference type="GeneID" id="39602054"/>
<evidence type="ECO:0000256" key="3">
    <source>
        <dbReference type="ARBA" id="ARBA00022679"/>
    </source>
</evidence>
<dbReference type="InterPro" id="IPR004046">
    <property type="entry name" value="GST_C"/>
</dbReference>
<organism evidence="7 8">
    <name type="scientific">Byssochlamys spectabilis</name>
    <name type="common">Paecilomyces variotii</name>
    <dbReference type="NCBI Taxonomy" id="264951"/>
    <lineage>
        <taxon>Eukaryota</taxon>
        <taxon>Fungi</taxon>
        <taxon>Dikarya</taxon>
        <taxon>Ascomycota</taxon>
        <taxon>Pezizomycotina</taxon>
        <taxon>Eurotiomycetes</taxon>
        <taxon>Eurotiomycetidae</taxon>
        <taxon>Eurotiales</taxon>
        <taxon>Thermoascaceae</taxon>
        <taxon>Paecilomyces</taxon>
    </lineage>
</organism>
<dbReference type="Proteomes" id="UP000283841">
    <property type="component" value="Unassembled WGS sequence"/>
</dbReference>
<reference evidence="7 8" key="1">
    <citation type="journal article" date="2018" name="Front. Microbiol.">
        <title>Genomic and genetic insights into a cosmopolitan fungus, Paecilomyces variotii (Eurotiales).</title>
        <authorList>
            <person name="Urquhart A.S."/>
            <person name="Mondo S.J."/>
            <person name="Makela M.R."/>
            <person name="Hane J.K."/>
            <person name="Wiebenga A."/>
            <person name="He G."/>
            <person name="Mihaltcheva S."/>
            <person name="Pangilinan J."/>
            <person name="Lipzen A."/>
            <person name="Barry K."/>
            <person name="de Vries R.P."/>
            <person name="Grigoriev I.V."/>
            <person name="Idnurm A."/>
        </authorList>
    </citation>
    <scope>NUCLEOTIDE SEQUENCE [LARGE SCALE GENOMIC DNA]</scope>
    <source>
        <strain evidence="7 8">CBS 101075</strain>
    </source>
</reference>
<evidence type="ECO:0000256" key="4">
    <source>
        <dbReference type="ARBA" id="ARBA00047960"/>
    </source>
</evidence>
<dbReference type="EMBL" id="RCNU01000004">
    <property type="protein sequence ID" value="RWQ96000.1"/>
    <property type="molecule type" value="Genomic_DNA"/>
</dbReference>
<dbReference type="SFLD" id="SFLDS00019">
    <property type="entry name" value="Glutathione_Transferase_(cytos"/>
    <property type="match status" value="1"/>
</dbReference>
<dbReference type="InterPro" id="IPR036249">
    <property type="entry name" value="Thioredoxin-like_sf"/>
</dbReference>
<dbReference type="InterPro" id="IPR036282">
    <property type="entry name" value="Glutathione-S-Trfase_C_sf"/>
</dbReference>
<dbReference type="PANTHER" id="PTHR44051">
    <property type="entry name" value="GLUTATHIONE S-TRANSFERASE-RELATED"/>
    <property type="match status" value="1"/>
</dbReference>
<keyword evidence="3 7" id="KW-0808">Transferase</keyword>
<dbReference type="FunFam" id="3.40.30.10:FF:000156">
    <property type="entry name" value="Glutathione S-transferase 1"/>
    <property type="match status" value="1"/>
</dbReference>
<dbReference type="GO" id="GO:0004602">
    <property type="term" value="F:glutathione peroxidase activity"/>
    <property type="evidence" value="ECO:0007669"/>
    <property type="project" value="UniProtKB-ARBA"/>
</dbReference>